<comment type="caution">
    <text evidence="1">The sequence shown here is derived from an EMBL/GenBank/DDBJ whole genome shotgun (WGS) entry which is preliminary data.</text>
</comment>
<evidence type="ECO:0000313" key="1">
    <source>
        <dbReference type="EMBL" id="KAF3573873.1"/>
    </source>
</evidence>
<dbReference type="EMBL" id="QGKX02000095">
    <property type="protein sequence ID" value="KAF3573873.1"/>
    <property type="molecule type" value="Genomic_DNA"/>
</dbReference>
<name>A0A8S9RLT9_BRACR</name>
<dbReference type="AlphaFoldDB" id="A0A8S9RLT9"/>
<organism evidence="1 2">
    <name type="scientific">Brassica cretica</name>
    <name type="common">Mustard</name>
    <dbReference type="NCBI Taxonomy" id="69181"/>
    <lineage>
        <taxon>Eukaryota</taxon>
        <taxon>Viridiplantae</taxon>
        <taxon>Streptophyta</taxon>
        <taxon>Embryophyta</taxon>
        <taxon>Tracheophyta</taxon>
        <taxon>Spermatophyta</taxon>
        <taxon>Magnoliopsida</taxon>
        <taxon>eudicotyledons</taxon>
        <taxon>Gunneridae</taxon>
        <taxon>Pentapetalae</taxon>
        <taxon>rosids</taxon>
        <taxon>malvids</taxon>
        <taxon>Brassicales</taxon>
        <taxon>Brassicaceae</taxon>
        <taxon>Brassiceae</taxon>
        <taxon>Brassica</taxon>
    </lineage>
</organism>
<gene>
    <name evidence="1" type="ORF">F2Q69_00063738</name>
</gene>
<reference evidence="1" key="1">
    <citation type="submission" date="2019-12" db="EMBL/GenBank/DDBJ databases">
        <title>Genome sequencing and annotation of Brassica cretica.</title>
        <authorList>
            <person name="Studholme D.J."/>
            <person name="Sarris P."/>
        </authorList>
    </citation>
    <scope>NUCLEOTIDE SEQUENCE</scope>
    <source>
        <strain evidence="1">PFS-109/04</strain>
        <tissue evidence="1">Leaf</tissue>
    </source>
</reference>
<sequence>MTIDREGGGSSTCLAHRGIVSVTNSYAVLFKEDSIWSFDQTHHKSMLRMFESFKSMLMIHCSVDVPRHPDTNAISNRCTTVTLRGEFAEEKALALNGTDVEGWTVTVKVLPPAMTELMSGKSPRELALEYLAHNC</sequence>
<evidence type="ECO:0000313" key="2">
    <source>
        <dbReference type="Proteomes" id="UP000712600"/>
    </source>
</evidence>
<proteinExistence type="predicted"/>
<accession>A0A8S9RLT9</accession>
<protein>
    <submittedName>
        <fullName evidence="1">Uncharacterized protein</fullName>
    </submittedName>
</protein>
<dbReference type="Proteomes" id="UP000712600">
    <property type="component" value="Unassembled WGS sequence"/>
</dbReference>